<evidence type="ECO:0000313" key="4">
    <source>
        <dbReference type="EMBL" id="CAG8234632.1"/>
    </source>
</evidence>
<proteinExistence type="inferred from homology"/>
<gene>
    <name evidence="4" type="ORF">PSALAMII_LOCUS355</name>
</gene>
<dbReference type="Gene3D" id="3.40.710.10">
    <property type="entry name" value="DD-peptidase/beta-lactamase superfamily"/>
    <property type="match status" value="1"/>
</dbReference>
<dbReference type="EMBL" id="CAJVPD010000014">
    <property type="protein sequence ID" value="CAG8234632.1"/>
    <property type="molecule type" value="Genomic_DNA"/>
</dbReference>
<reference evidence="4" key="1">
    <citation type="submission" date="2021-07" db="EMBL/GenBank/DDBJ databases">
        <authorList>
            <person name="Branca A.L. A."/>
        </authorList>
    </citation>
    <scope>NUCLEOTIDE SEQUENCE</scope>
</reference>
<comment type="similarity">
    <text evidence="1">Belongs to the peptidase S12 family.</text>
</comment>
<dbReference type="InterPro" id="IPR001466">
    <property type="entry name" value="Beta-lactam-related"/>
</dbReference>
<dbReference type="AlphaFoldDB" id="A0A9W4N2W5"/>
<dbReference type="SUPFAM" id="SSF56601">
    <property type="entry name" value="beta-lactamase/transpeptidase-like"/>
    <property type="match status" value="1"/>
</dbReference>
<sequence>MVFSFLKNFFIRLIMAISEFPSGLLSPGSSSHIQNLRGRVDGLLPTIKKLQQIGGSAGISIGIMRQGEIVCDHHLGFADVENQRVANSSTRYSLGSLTKAFVAATVAQLVHEGLLEWDNPITSYIPELSFKSNPALASQITLADLLSH</sequence>
<dbReference type="PANTHER" id="PTHR46825:SF9">
    <property type="entry name" value="BETA-LACTAMASE-RELATED DOMAIN-CONTAINING PROTEIN"/>
    <property type="match status" value="1"/>
</dbReference>
<feature type="signal peptide" evidence="2">
    <location>
        <begin position="1"/>
        <end position="16"/>
    </location>
</feature>
<dbReference type="PANTHER" id="PTHR46825">
    <property type="entry name" value="D-ALANYL-D-ALANINE-CARBOXYPEPTIDASE/ENDOPEPTIDASE AMPH"/>
    <property type="match status" value="1"/>
</dbReference>
<evidence type="ECO:0000256" key="2">
    <source>
        <dbReference type="SAM" id="SignalP"/>
    </source>
</evidence>
<dbReference type="OrthoDB" id="3098at2759"/>
<dbReference type="Pfam" id="PF00144">
    <property type="entry name" value="Beta-lactamase"/>
    <property type="match status" value="1"/>
</dbReference>
<accession>A0A9W4N2W5</accession>
<name>A0A9W4N2W5_9EURO</name>
<evidence type="ECO:0000259" key="3">
    <source>
        <dbReference type="Pfam" id="PF00144"/>
    </source>
</evidence>
<feature type="domain" description="Beta-lactamase-related" evidence="3">
    <location>
        <begin position="47"/>
        <end position="148"/>
    </location>
</feature>
<evidence type="ECO:0000313" key="5">
    <source>
        <dbReference type="Proteomes" id="UP001152592"/>
    </source>
</evidence>
<comment type="caution">
    <text evidence="4">The sequence shown here is derived from an EMBL/GenBank/DDBJ whole genome shotgun (WGS) entry which is preliminary data.</text>
</comment>
<protein>
    <recommendedName>
        <fullName evidence="3">Beta-lactamase-related domain-containing protein</fullName>
    </recommendedName>
</protein>
<evidence type="ECO:0000256" key="1">
    <source>
        <dbReference type="ARBA" id="ARBA00038215"/>
    </source>
</evidence>
<dbReference type="InterPro" id="IPR012338">
    <property type="entry name" value="Beta-lactam/transpept-like"/>
</dbReference>
<feature type="chain" id="PRO_5040914859" description="Beta-lactamase-related domain-containing protein" evidence="2">
    <location>
        <begin position="17"/>
        <end position="148"/>
    </location>
</feature>
<keyword evidence="2" id="KW-0732">Signal</keyword>
<dbReference type="Proteomes" id="UP001152592">
    <property type="component" value="Unassembled WGS sequence"/>
</dbReference>
<organism evidence="4 5">
    <name type="scientific">Penicillium salamii</name>
    <dbReference type="NCBI Taxonomy" id="1612424"/>
    <lineage>
        <taxon>Eukaryota</taxon>
        <taxon>Fungi</taxon>
        <taxon>Dikarya</taxon>
        <taxon>Ascomycota</taxon>
        <taxon>Pezizomycotina</taxon>
        <taxon>Eurotiomycetes</taxon>
        <taxon>Eurotiomycetidae</taxon>
        <taxon>Eurotiales</taxon>
        <taxon>Aspergillaceae</taxon>
        <taxon>Penicillium</taxon>
    </lineage>
</organism>
<dbReference type="InterPro" id="IPR050491">
    <property type="entry name" value="AmpC-like"/>
</dbReference>